<proteinExistence type="predicted"/>
<keyword evidence="2" id="KW-1185">Reference proteome</keyword>
<evidence type="ECO:0000313" key="2">
    <source>
        <dbReference type="Proteomes" id="UP000193862"/>
    </source>
</evidence>
<sequence length="42" mass="4534">MRVFVLKYKALSANLPRANLGKNATAPLPDEGVIEHKGETIA</sequence>
<organism evidence="1 2">
    <name type="scientific">Aquimixticola soesokkakensis</name>
    <dbReference type="NCBI Taxonomy" id="1519096"/>
    <lineage>
        <taxon>Bacteria</taxon>
        <taxon>Pseudomonadati</taxon>
        <taxon>Pseudomonadota</taxon>
        <taxon>Alphaproteobacteria</taxon>
        <taxon>Rhodobacterales</taxon>
        <taxon>Paracoccaceae</taxon>
        <taxon>Aquimixticola</taxon>
    </lineage>
</organism>
<accession>A0A1Y5SJ70</accession>
<name>A0A1Y5SJ70_9RHOB</name>
<reference evidence="1 2" key="1">
    <citation type="submission" date="2017-03" db="EMBL/GenBank/DDBJ databases">
        <authorList>
            <person name="Afonso C.L."/>
            <person name="Miller P.J."/>
            <person name="Scott M.A."/>
            <person name="Spackman E."/>
            <person name="Goraichik I."/>
            <person name="Dimitrov K.M."/>
            <person name="Suarez D.L."/>
            <person name="Swayne D.E."/>
        </authorList>
    </citation>
    <scope>NUCLEOTIDE SEQUENCE [LARGE SCALE GENOMIC DNA]</scope>
    <source>
        <strain evidence="1 2">CECT 8620</strain>
    </source>
</reference>
<dbReference type="Proteomes" id="UP000193862">
    <property type="component" value="Unassembled WGS sequence"/>
</dbReference>
<protein>
    <submittedName>
        <fullName evidence="1">Uncharacterized protein</fullName>
    </submittedName>
</protein>
<gene>
    <name evidence="1" type="ORF">AQS8620_01527</name>
</gene>
<dbReference type="EMBL" id="FWFS01000005">
    <property type="protein sequence ID" value="SLN40373.1"/>
    <property type="molecule type" value="Genomic_DNA"/>
</dbReference>
<dbReference type="AlphaFoldDB" id="A0A1Y5SJ70"/>
<evidence type="ECO:0000313" key="1">
    <source>
        <dbReference type="EMBL" id="SLN40373.1"/>
    </source>
</evidence>